<name>A0A8H5B5Q0_9AGAR</name>
<organism evidence="2 3">
    <name type="scientific">Ephemerocybe angulata</name>
    <dbReference type="NCBI Taxonomy" id="980116"/>
    <lineage>
        <taxon>Eukaryota</taxon>
        <taxon>Fungi</taxon>
        <taxon>Dikarya</taxon>
        <taxon>Basidiomycota</taxon>
        <taxon>Agaricomycotina</taxon>
        <taxon>Agaricomycetes</taxon>
        <taxon>Agaricomycetidae</taxon>
        <taxon>Agaricales</taxon>
        <taxon>Agaricineae</taxon>
        <taxon>Psathyrellaceae</taxon>
        <taxon>Ephemerocybe</taxon>
    </lineage>
</organism>
<reference evidence="2 3" key="1">
    <citation type="journal article" date="2020" name="ISME J.">
        <title>Uncovering the hidden diversity of litter-decomposition mechanisms in mushroom-forming fungi.</title>
        <authorList>
            <person name="Floudas D."/>
            <person name="Bentzer J."/>
            <person name="Ahren D."/>
            <person name="Johansson T."/>
            <person name="Persson P."/>
            <person name="Tunlid A."/>
        </authorList>
    </citation>
    <scope>NUCLEOTIDE SEQUENCE [LARGE SCALE GENOMIC DNA]</scope>
    <source>
        <strain evidence="2 3">CBS 175.51</strain>
    </source>
</reference>
<dbReference type="EMBL" id="JAACJK010000219">
    <property type="protein sequence ID" value="KAF5317064.1"/>
    <property type="molecule type" value="Genomic_DNA"/>
</dbReference>
<dbReference type="Proteomes" id="UP000541558">
    <property type="component" value="Unassembled WGS sequence"/>
</dbReference>
<dbReference type="AlphaFoldDB" id="A0A8H5B5Q0"/>
<feature type="compositionally biased region" description="Polar residues" evidence="1">
    <location>
        <begin position="446"/>
        <end position="460"/>
    </location>
</feature>
<accession>A0A8H5B5Q0</accession>
<comment type="caution">
    <text evidence="2">The sequence shown here is derived from an EMBL/GenBank/DDBJ whole genome shotgun (WGS) entry which is preliminary data.</text>
</comment>
<evidence type="ECO:0000313" key="2">
    <source>
        <dbReference type="EMBL" id="KAF5317064.1"/>
    </source>
</evidence>
<sequence>MDSPKRFSFLATKSMSSLRAEVNLNADPIVAQKHERRAHRVFPGPDGRGTISKGEGMTRESIHSRWSSSASTVREPFEDRAYRRASEYHAKAFSPIMDTDHARKANMSLDDIQEDPGHHVVWKKSRRLGRATLDSGSDSSPPELPILRMSSFPDMMAASLSSCTPDSTPLTLSDSYTVSDTSSFQGLVGFASEFPQPPSLSPALRRMQSAPWLKDMHASFDAVDSHSWRRLSQATMERSRDMELSFPSSLADLPPFSRNTFTVADISVQKKTVDLEQAERGSPLDRLLEETNTAATASDYFYSRRHTYKTRTTDDLLEWSVSRRAQESLRPFGTVSSGGLTQRIRKPSLGNRKWSDGRRNTVSSTSPDPPLLMEKPRTIRKVASMQSQGPGKPFHEGITGQRSIPKIKSLRLFPPHSYSKHDIAGLAGKRRDTSPEPKSRNWLLSLRTSSGKAATNNNKSKSQERERKSMDAASTRVSGAGLKKKISRRERTPYPSELERLAHLEMDSKKDAEKGVKIRTTIRSKSRRHRRESHLSGLGFAHYDSFNGGSRSSVNIGLGLAGSASTSRLDGPFTLRKGPQAQAHDPGASGEYMGGGNTSVETSTSFMDITPERGAKADKPAAVEQRKDRVRKFIAKASSGFMEWRRGLGAKKGHLESP</sequence>
<feature type="compositionally biased region" description="Basic and acidic residues" evidence="1">
    <location>
        <begin position="461"/>
        <end position="470"/>
    </location>
</feature>
<evidence type="ECO:0000256" key="1">
    <source>
        <dbReference type="SAM" id="MobiDB-lite"/>
    </source>
</evidence>
<proteinExistence type="predicted"/>
<feature type="region of interest" description="Disordered" evidence="1">
    <location>
        <begin position="418"/>
        <end position="490"/>
    </location>
</feature>
<feature type="region of interest" description="Disordered" evidence="1">
    <location>
        <begin position="348"/>
        <end position="373"/>
    </location>
</feature>
<feature type="region of interest" description="Disordered" evidence="1">
    <location>
        <begin position="35"/>
        <end position="69"/>
    </location>
</feature>
<feature type="compositionally biased region" description="Basic and acidic residues" evidence="1">
    <location>
        <begin position="419"/>
        <end position="439"/>
    </location>
</feature>
<dbReference type="OrthoDB" id="2943593at2759"/>
<gene>
    <name evidence="2" type="ORF">D9611_003798</name>
</gene>
<evidence type="ECO:0000313" key="3">
    <source>
        <dbReference type="Proteomes" id="UP000541558"/>
    </source>
</evidence>
<keyword evidence="3" id="KW-1185">Reference proteome</keyword>
<protein>
    <submittedName>
        <fullName evidence="2">Uncharacterized protein</fullName>
    </submittedName>
</protein>